<keyword evidence="1" id="KW-0812">Transmembrane</keyword>
<protein>
    <submittedName>
        <fullName evidence="2">Uncharacterized protein</fullName>
    </submittedName>
</protein>
<reference evidence="2 3" key="1">
    <citation type="journal article" date="2019" name="Emerg. Microbes Infect.">
        <title>Comprehensive subspecies identification of 175 nontuberculous mycobacteria species based on 7547 genomic profiles.</title>
        <authorList>
            <person name="Matsumoto Y."/>
            <person name="Kinjo T."/>
            <person name="Motooka D."/>
            <person name="Nabeya D."/>
            <person name="Jung N."/>
            <person name="Uechi K."/>
            <person name="Horii T."/>
            <person name="Iida T."/>
            <person name="Fujita J."/>
            <person name="Nakamura S."/>
        </authorList>
    </citation>
    <scope>NUCLEOTIDE SEQUENCE [LARGE SCALE GENOMIC DNA]</scope>
    <source>
        <strain evidence="2 3">JCM 18565</strain>
    </source>
</reference>
<organism evidence="2 3">
    <name type="scientific">Mycobacterium paragordonae</name>
    <dbReference type="NCBI Taxonomy" id="1389713"/>
    <lineage>
        <taxon>Bacteria</taxon>
        <taxon>Bacillati</taxon>
        <taxon>Actinomycetota</taxon>
        <taxon>Actinomycetes</taxon>
        <taxon>Mycobacteriales</taxon>
        <taxon>Mycobacteriaceae</taxon>
        <taxon>Mycobacterium</taxon>
    </lineage>
</organism>
<accession>A0ABQ1C8E9</accession>
<comment type="caution">
    <text evidence="2">The sequence shown here is derived from an EMBL/GenBank/DDBJ whole genome shotgun (WGS) entry which is preliminary data.</text>
</comment>
<proteinExistence type="predicted"/>
<keyword evidence="1" id="KW-1133">Transmembrane helix</keyword>
<dbReference type="Proteomes" id="UP000465240">
    <property type="component" value="Unassembled WGS sequence"/>
</dbReference>
<keyword evidence="1" id="KW-0472">Membrane</keyword>
<name>A0ABQ1C8E9_9MYCO</name>
<evidence type="ECO:0000313" key="2">
    <source>
        <dbReference type="EMBL" id="GFG80758.1"/>
    </source>
</evidence>
<keyword evidence="3" id="KW-1185">Reference proteome</keyword>
<dbReference type="EMBL" id="BLKX01000001">
    <property type="protein sequence ID" value="GFG80758.1"/>
    <property type="molecule type" value="Genomic_DNA"/>
</dbReference>
<gene>
    <name evidence="2" type="ORF">MPRG_40340</name>
</gene>
<evidence type="ECO:0000256" key="1">
    <source>
        <dbReference type="SAM" id="Phobius"/>
    </source>
</evidence>
<sequence length="85" mass="8851">MTTNEYELANIFWSKVTLMAVLPAGTVAFAAGSVATTFGAGWAAALGAMVTPKPVSCKAATLMNTPAIKRARMAPSVRLITRPLP</sequence>
<evidence type="ECO:0000313" key="3">
    <source>
        <dbReference type="Proteomes" id="UP000465240"/>
    </source>
</evidence>
<feature type="transmembrane region" description="Helical" evidence="1">
    <location>
        <begin position="20"/>
        <end position="46"/>
    </location>
</feature>